<keyword evidence="2" id="KW-0805">Transcription regulation</keyword>
<dbReference type="Gene3D" id="1.10.10.10">
    <property type="entry name" value="Winged helix-like DNA-binding domain superfamily/Winged helix DNA-binding domain"/>
    <property type="match status" value="1"/>
</dbReference>
<dbReference type="Gene3D" id="3.40.190.10">
    <property type="entry name" value="Periplasmic binding protein-like II"/>
    <property type="match status" value="2"/>
</dbReference>
<evidence type="ECO:0000256" key="4">
    <source>
        <dbReference type="ARBA" id="ARBA00023163"/>
    </source>
</evidence>
<dbReference type="GO" id="GO:0043565">
    <property type="term" value="F:sequence-specific DNA binding"/>
    <property type="evidence" value="ECO:0007669"/>
    <property type="project" value="TreeGrafter"/>
</dbReference>
<dbReference type="EMBL" id="RKST01000014">
    <property type="protein sequence ID" value="RUM97148.1"/>
    <property type="molecule type" value="Genomic_DNA"/>
</dbReference>
<sequence length="331" mass="36947">MFPQRIRSSRAPGRNCTAKANREVRMVELPPLRALQVFAVVGRFGSMTKAAQELKVSPGAISQQIKILEEALGLHLITRKGNGLALTEVGIAYHQVVAKIFADFHKASDDILKTHRSGALIISSLPLFASRWLSANMFTWQKGHPNVCFHLEGTAVEPVIEEKPFDFRITYADKAHLYDSFMPLFTDGLFPVCSPQLAASQPLEEPSDLLKHRLLTIDWRPYLSPAPTWQDWFHLAGLDGCEIHDFFMLSLSSLAIEAAIEGRGIALAQKAMVTEELRTGRLIAPFEPVLKLPLPYVLAWNKPVFDKTGASEFHRWIVGLARKQEKNALAS</sequence>
<comment type="similarity">
    <text evidence="1">Belongs to the LysR transcriptional regulatory family.</text>
</comment>
<organism evidence="6 7">
    <name type="scientific">Borborobacter arsenicus</name>
    <dbReference type="NCBI Taxonomy" id="1851146"/>
    <lineage>
        <taxon>Bacteria</taxon>
        <taxon>Pseudomonadati</taxon>
        <taxon>Pseudomonadota</taxon>
        <taxon>Alphaproteobacteria</taxon>
        <taxon>Hyphomicrobiales</taxon>
        <taxon>Phyllobacteriaceae</taxon>
        <taxon>Borborobacter</taxon>
    </lineage>
</organism>
<proteinExistence type="inferred from homology"/>
<dbReference type="PRINTS" id="PR00039">
    <property type="entry name" value="HTHLYSR"/>
</dbReference>
<dbReference type="InterPro" id="IPR000847">
    <property type="entry name" value="LysR_HTH_N"/>
</dbReference>
<evidence type="ECO:0000256" key="1">
    <source>
        <dbReference type="ARBA" id="ARBA00009437"/>
    </source>
</evidence>
<dbReference type="PANTHER" id="PTHR30537">
    <property type="entry name" value="HTH-TYPE TRANSCRIPTIONAL REGULATOR"/>
    <property type="match status" value="1"/>
</dbReference>
<dbReference type="SUPFAM" id="SSF46785">
    <property type="entry name" value="Winged helix' DNA-binding domain"/>
    <property type="match status" value="1"/>
</dbReference>
<dbReference type="RefSeq" id="WP_128627321.1">
    <property type="nucleotide sequence ID" value="NZ_RKST01000014.1"/>
</dbReference>
<evidence type="ECO:0000259" key="5">
    <source>
        <dbReference type="PROSITE" id="PS50931"/>
    </source>
</evidence>
<accession>A0A432V4T2</accession>
<dbReference type="PROSITE" id="PS50931">
    <property type="entry name" value="HTH_LYSR"/>
    <property type="match status" value="1"/>
</dbReference>
<dbReference type="PANTHER" id="PTHR30537:SF74">
    <property type="entry name" value="HTH-TYPE TRANSCRIPTIONAL REGULATOR TRPI"/>
    <property type="match status" value="1"/>
</dbReference>
<dbReference type="GO" id="GO:0006351">
    <property type="term" value="P:DNA-templated transcription"/>
    <property type="evidence" value="ECO:0007669"/>
    <property type="project" value="TreeGrafter"/>
</dbReference>
<name>A0A432V4T2_9HYPH</name>
<protein>
    <submittedName>
        <fullName evidence="6">LysR family transcriptional regulator</fullName>
    </submittedName>
</protein>
<evidence type="ECO:0000313" key="6">
    <source>
        <dbReference type="EMBL" id="RUM97148.1"/>
    </source>
</evidence>
<dbReference type="Pfam" id="PF00126">
    <property type="entry name" value="HTH_1"/>
    <property type="match status" value="1"/>
</dbReference>
<gene>
    <name evidence="6" type="ORF">EET67_14920</name>
</gene>
<keyword evidence="4" id="KW-0804">Transcription</keyword>
<dbReference type="InterPro" id="IPR005119">
    <property type="entry name" value="LysR_subst-bd"/>
</dbReference>
<dbReference type="InterPro" id="IPR058163">
    <property type="entry name" value="LysR-type_TF_proteobact-type"/>
</dbReference>
<keyword evidence="7" id="KW-1185">Reference proteome</keyword>
<dbReference type="Pfam" id="PF03466">
    <property type="entry name" value="LysR_substrate"/>
    <property type="match status" value="1"/>
</dbReference>
<reference evidence="6 7" key="1">
    <citation type="submission" date="2018-11" db="EMBL/GenBank/DDBJ databases">
        <title>Pseudaminobacter arsenicus sp. nov., an arsenic-resistant bacterium isolated from arsenic-rich aquifers.</title>
        <authorList>
            <person name="Mu Y."/>
        </authorList>
    </citation>
    <scope>NUCLEOTIDE SEQUENCE [LARGE SCALE GENOMIC DNA]</scope>
    <source>
        <strain evidence="6 7">CB3</strain>
    </source>
</reference>
<dbReference type="OrthoDB" id="7328368at2"/>
<comment type="caution">
    <text evidence="6">The sequence shown here is derived from an EMBL/GenBank/DDBJ whole genome shotgun (WGS) entry which is preliminary data.</text>
</comment>
<dbReference type="GO" id="GO:0003700">
    <property type="term" value="F:DNA-binding transcription factor activity"/>
    <property type="evidence" value="ECO:0007669"/>
    <property type="project" value="InterPro"/>
</dbReference>
<dbReference type="Proteomes" id="UP000281647">
    <property type="component" value="Unassembled WGS sequence"/>
</dbReference>
<feature type="domain" description="HTH lysR-type" evidence="5">
    <location>
        <begin position="30"/>
        <end position="87"/>
    </location>
</feature>
<dbReference type="SUPFAM" id="SSF53850">
    <property type="entry name" value="Periplasmic binding protein-like II"/>
    <property type="match status" value="1"/>
</dbReference>
<dbReference type="InterPro" id="IPR036390">
    <property type="entry name" value="WH_DNA-bd_sf"/>
</dbReference>
<evidence type="ECO:0000313" key="7">
    <source>
        <dbReference type="Proteomes" id="UP000281647"/>
    </source>
</evidence>
<keyword evidence="3" id="KW-0238">DNA-binding</keyword>
<evidence type="ECO:0000256" key="3">
    <source>
        <dbReference type="ARBA" id="ARBA00023125"/>
    </source>
</evidence>
<dbReference type="InterPro" id="IPR036388">
    <property type="entry name" value="WH-like_DNA-bd_sf"/>
</dbReference>
<evidence type="ECO:0000256" key="2">
    <source>
        <dbReference type="ARBA" id="ARBA00023015"/>
    </source>
</evidence>
<dbReference type="AlphaFoldDB" id="A0A432V4T2"/>